<comment type="caution">
    <text evidence="1">The sequence shown here is derived from an EMBL/GenBank/DDBJ whole genome shotgun (WGS) entry which is preliminary data.</text>
</comment>
<dbReference type="EMBL" id="CM004390">
    <property type="protein sequence ID" value="KAG8656590.1"/>
    <property type="molecule type" value="Genomic_DNA"/>
</dbReference>
<organism evidence="1 2">
    <name type="scientific">Manihot esculenta</name>
    <name type="common">Cassava</name>
    <name type="synonym">Jatropha manihot</name>
    <dbReference type="NCBI Taxonomy" id="3983"/>
    <lineage>
        <taxon>Eukaryota</taxon>
        <taxon>Viridiplantae</taxon>
        <taxon>Streptophyta</taxon>
        <taxon>Embryophyta</taxon>
        <taxon>Tracheophyta</taxon>
        <taxon>Spermatophyta</taxon>
        <taxon>Magnoliopsida</taxon>
        <taxon>eudicotyledons</taxon>
        <taxon>Gunneridae</taxon>
        <taxon>Pentapetalae</taxon>
        <taxon>rosids</taxon>
        <taxon>fabids</taxon>
        <taxon>Malpighiales</taxon>
        <taxon>Euphorbiaceae</taxon>
        <taxon>Crotonoideae</taxon>
        <taxon>Manihoteae</taxon>
        <taxon>Manihot</taxon>
    </lineage>
</organism>
<evidence type="ECO:0000313" key="1">
    <source>
        <dbReference type="EMBL" id="KAG8656590.1"/>
    </source>
</evidence>
<gene>
    <name evidence="1" type="ORF">MANES_04G154100v8</name>
</gene>
<proteinExistence type="predicted"/>
<evidence type="ECO:0000313" key="2">
    <source>
        <dbReference type="Proteomes" id="UP000091857"/>
    </source>
</evidence>
<name>A0ACB7HVQ2_MANES</name>
<accession>A0ACB7HVQ2</accession>
<reference evidence="2" key="1">
    <citation type="journal article" date="2016" name="Nat. Biotechnol.">
        <title>Sequencing wild and cultivated cassava and related species reveals extensive interspecific hybridization and genetic diversity.</title>
        <authorList>
            <person name="Bredeson J.V."/>
            <person name="Lyons J.B."/>
            <person name="Prochnik S.E."/>
            <person name="Wu G.A."/>
            <person name="Ha C.M."/>
            <person name="Edsinger-Gonzales E."/>
            <person name="Grimwood J."/>
            <person name="Schmutz J."/>
            <person name="Rabbi I.Y."/>
            <person name="Egesi C."/>
            <person name="Nauluvula P."/>
            <person name="Lebot V."/>
            <person name="Ndunguru J."/>
            <person name="Mkamilo G."/>
            <person name="Bart R.S."/>
            <person name="Setter T.L."/>
            <person name="Gleadow R.M."/>
            <person name="Kulakow P."/>
            <person name="Ferguson M.E."/>
            <person name="Rounsley S."/>
            <person name="Rokhsar D.S."/>
        </authorList>
    </citation>
    <scope>NUCLEOTIDE SEQUENCE [LARGE SCALE GENOMIC DNA]</scope>
    <source>
        <strain evidence="2">cv. AM560-2</strain>
    </source>
</reference>
<keyword evidence="2" id="KW-1185">Reference proteome</keyword>
<dbReference type="Proteomes" id="UP000091857">
    <property type="component" value="Chromosome 4"/>
</dbReference>
<protein>
    <submittedName>
        <fullName evidence="1">Uncharacterized protein</fullName>
    </submittedName>
</protein>
<sequence length="374" mass="43215">MASTLNRNLLSHIQKRLLQSFYSTSSLPTTTSPSFTVQNLVNSSRNPLESILSDSKHGKNYLKRTQSILKVLKAYNFSDTHVARLIVKWPKLLNCEVSSNLQPKLEYLMKHGFVGELLPELIVSNPTILKRALDTHIKPSLEYLRSYLCSNDNIVASVKRCSWLLTSDLKGAMQPNAEFLIKEGVSLHRLQKIIMLQPRAIMQKHQNMVYAVNAVKNLGLKPTSPMFIHAVRVMISMSESTWKKKIELMKSFEWSEEEILSAFVRDPLCLACSEKKIKNVMDFYMNTVKLEPRNIISYPKFLMYAVEKRLRPRYDVLKVLESKKLIQGNRKIEWLFTINEKNFMKNYVFRYADEVPGLLEMYVGAKEVKETVIS</sequence>